<evidence type="ECO:0000256" key="5">
    <source>
        <dbReference type="ARBA" id="ARBA00022598"/>
    </source>
</evidence>
<dbReference type="InterPro" id="IPR016185">
    <property type="entry name" value="PreATP-grasp_dom_sf"/>
</dbReference>
<evidence type="ECO:0000256" key="14">
    <source>
        <dbReference type="HAMAP-Rule" id="MF_00138"/>
    </source>
</evidence>
<dbReference type="RefSeq" id="WP_284062713.1">
    <property type="nucleotide sequence ID" value="NZ_CP126158.1"/>
</dbReference>
<protein>
    <recommendedName>
        <fullName evidence="4 14">Phosphoribosylamine--glycine ligase</fullName>
        <ecNumber evidence="4 14">6.3.4.13</ecNumber>
    </recommendedName>
    <alternativeName>
        <fullName evidence="14">GARS</fullName>
    </alternativeName>
    <alternativeName>
        <fullName evidence="12 14">Glycinamide ribonucleotide synthetase</fullName>
    </alternativeName>
    <alternativeName>
        <fullName evidence="13 14">Phosphoribosylglycinamide synthetase</fullName>
    </alternativeName>
</protein>
<keyword evidence="18" id="KW-1185">Reference proteome</keyword>
<evidence type="ECO:0000259" key="16">
    <source>
        <dbReference type="PROSITE" id="PS50975"/>
    </source>
</evidence>
<dbReference type="SUPFAM" id="SSF51246">
    <property type="entry name" value="Rudiment single hybrid motif"/>
    <property type="match status" value="1"/>
</dbReference>
<dbReference type="SMART" id="SM01210">
    <property type="entry name" value="GARS_C"/>
    <property type="match status" value="1"/>
</dbReference>
<proteinExistence type="inferred from homology"/>
<evidence type="ECO:0000256" key="11">
    <source>
        <dbReference type="ARBA" id="ARBA00038345"/>
    </source>
</evidence>
<evidence type="ECO:0000256" key="15">
    <source>
        <dbReference type="PROSITE-ProRule" id="PRU00409"/>
    </source>
</evidence>
<comment type="cofactor">
    <cofactor evidence="2">
        <name>Mg(2+)</name>
        <dbReference type="ChEBI" id="CHEBI:18420"/>
    </cofactor>
</comment>
<dbReference type="GeneID" id="81208956"/>
<dbReference type="InterPro" id="IPR020562">
    <property type="entry name" value="PRibGlycinamide_synth_N"/>
</dbReference>
<dbReference type="InterPro" id="IPR020561">
    <property type="entry name" value="PRibGlycinamid_synth_ATP-grasp"/>
</dbReference>
<evidence type="ECO:0000256" key="12">
    <source>
        <dbReference type="ARBA" id="ARBA00042242"/>
    </source>
</evidence>
<dbReference type="GO" id="GO:0006189">
    <property type="term" value="P:'de novo' IMP biosynthetic process"/>
    <property type="evidence" value="ECO:0007669"/>
    <property type="project" value="UniProtKB-UniRule"/>
</dbReference>
<comment type="cofactor">
    <cofactor evidence="1">
        <name>Mn(2+)</name>
        <dbReference type="ChEBI" id="CHEBI:29035"/>
    </cofactor>
</comment>
<dbReference type="SMART" id="SM01209">
    <property type="entry name" value="GARS_A"/>
    <property type="match status" value="1"/>
</dbReference>
<evidence type="ECO:0000256" key="7">
    <source>
        <dbReference type="ARBA" id="ARBA00022755"/>
    </source>
</evidence>
<evidence type="ECO:0000256" key="2">
    <source>
        <dbReference type="ARBA" id="ARBA00001946"/>
    </source>
</evidence>
<keyword evidence="7 14" id="KW-0658">Purine biosynthesis</keyword>
<comment type="caution">
    <text evidence="17">The sequence shown here is derived from an EMBL/GenBank/DDBJ whole genome shotgun (WGS) entry which is preliminary data.</text>
</comment>
<accession>A0ABD5T926</accession>
<keyword evidence="9" id="KW-0460">Magnesium</keyword>
<dbReference type="Proteomes" id="UP001596443">
    <property type="component" value="Unassembled WGS sequence"/>
</dbReference>
<feature type="domain" description="ATP-grasp" evidence="16">
    <location>
        <begin position="109"/>
        <end position="310"/>
    </location>
</feature>
<dbReference type="Gene3D" id="3.90.600.10">
    <property type="entry name" value="Phosphoribosylglycinamide synthetase, C-terminal domain"/>
    <property type="match status" value="1"/>
</dbReference>
<dbReference type="SUPFAM" id="SSF52440">
    <property type="entry name" value="PreATP-grasp domain"/>
    <property type="match status" value="1"/>
</dbReference>
<gene>
    <name evidence="14 17" type="primary">purD</name>
    <name evidence="17" type="ORF">ACFQFD_07880</name>
</gene>
<dbReference type="InterPro" id="IPR000115">
    <property type="entry name" value="PRibGlycinamide_synth"/>
</dbReference>
<keyword evidence="10" id="KW-0464">Manganese</keyword>
<evidence type="ECO:0000313" key="18">
    <source>
        <dbReference type="Proteomes" id="UP001596443"/>
    </source>
</evidence>
<evidence type="ECO:0000256" key="6">
    <source>
        <dbReference type="ARBA" id="ARBA00022741"/>
    </source>
</evidence>
<evidence type="ECO:0000256" key="1">
    <source>
        <dbReference type="ARBA" id="ARBA00001936"/>
    </source>
</evidence>
<dbReference type="PANTHER" id="PTHR43472:SF1">
    <property type="entry name" value="PHOSPHORIBOSYLAMINE--GLYCINE LIGASE, CHLOROPLASTIC"/>
    <property type="match status" value="1"/>
</dbReference>
<keyword evidence="5 14" id="KW-0436">Ligase</keyword>
<dbReference type="InterPro" id="IPR020560">
    <property type="entry name" value="PRibGlycinamide_synth_C-dom"/>
</dbReference>
<dbReference type="Pfam" id="PF02843">
    <property type="entry name" value="GARS_C"/>
    <property type="match status" value="1"/>
</dbReference>
<dbReference type="SUPFAM" id="SSF56059">
    <property type="entry name" value="Glutathione synthetase ATP-binding domain-like"/>
    <property type="match status" value="1"/>
</dbReference>
<sequence>MSETVLLVGGGGREHAIARAVADDATLYACAGNRNPGIASLASGFEQIDERDADSIVDYAADVDADLAVIGPESALEAGVADALDAAGVYTFGPRADEARIETDKAFQRRFMSEHDIPGNPDFETFDSADAAAEYVAEYDGDVAVKPVGLTGGKGVRVTGDQLTTEAAIEYIRDAEWDEWVIEERLVGEEFTVQAFVANGEVRTTPAVQDHKRAYEGDEGPNTGGMGSYSDTDLTLPFMTDADYDAAVEIIDAVVDALPEYKGVLYGQFMLGADGPKVVEFNARFGDPEAMNTLPVLSTPFLDVLTAARDGESLPDLAFSGEATVCKYAVPAGYPVEPDAGARIEVDDSSVGDALLFYASVDQREDGLFTTTSRSFAVVGLGGSIAAAEADAEAALSMIDEGFHVRHDIGTAELVQSRIDHMAEIRGE</sequence>
<dbReference type="InterPro" id="IPR037123">
    <property type="entry name" value="PRibGlycinamide_synth_C_sf"/>
</dbReference>
<dbReference type="Pfam" id="PF01071">
    <property type="entry name" value="GARS_A"/>
    <property type="match status" value="1"/>
</dbReference>
<dbReference type="InterPro" id="IPR011054">
    <property type="entry name" value="Rudment_hybrid_motif"/>
</dbReference>
<organism evidence="17 18">
    <name type="scientific">Halobaculum halobium</name>
    <dbReference type="NCBI Taxonomy" id="3032281"/>
    <lineage>
        <taxon>Archaea</taxon>
        <taxon>Methanobacteriati</taxon>
        <taxon>Methanobacteriota</taxon>
        <taxon>Stenosarchaea group</taxon>
        <taxon>Halobacteria</taxon>
        <taxon>Halobacteriales</taxon>
        <taxon>Haloferacaceae</taxon>
        <taxon>Halobaculum</taxon>
    </lineage>
</organism>
<dbReference type="EC" id="6.3.4.13" evidence="4 14"/>
<dbReference type="HAMAP" id="MF_00138">
    <property type="entry name" value="GARS"/>
    <property type="match status" value="1"/>
</dbReference>
<dbReference type="GO" id="GO:0005524">
    <property type="term" value="F:ATP binding"/>
    <property type="evidence" value="ECO:0007669"/>
    <property type="project" value="UniProtKB-UniRule"/>
</dbReference>
<evidence type="ECO:0000256" key="10">
    <source>
        <dbReference type="ARBA" id="ARBA00023211"/>
    </source>
</evidence>
<dbReference type="InterPro" id="IPR020559">
    <property type="entry name" value="PRibGlycinamide_synth_CS"/>
</dbReference>
<reference evidence="17 18" key="1">
    <citation type="journal article" date="2019" name="Int. J. Syst. Evol. Microbiol.">
        <title>The Global Catalogue of Microorganisms (GCM) 10K type strain sequencing project: providing services to taxonomists for standard genome sequencing and annotation.</title>
        <authorList>
            <consortium name="The Broad Institute Genomics Platform"/>
            <consortium name="The Broad Institute Genome Sequencing Center for Infectious Disease"/>
            <person name="Wu L."/>
            <person name="Ma J."/>
        </authorList>
    </citation>
    <scope>NUCLEOTIDE SEQUENCE [LARGE SCALE GENOMIC DNA]</scope>
    <source>
        <strain evidence="17 18">SYNS20</strain>
    </source>
</reference>
<dbReference type="Pfam" id="PF02844">
    <property type="entry name" value="GARS_N"/>
    <property type="match status" value="1"/>
</dbReference>
<dbReference type="PROSITE" id="PS50975">
    <property type="entry name" value="ATP_GRASP"/>
    <property type="match status" value="1"/>
</dbReference>
<dbReference type="Gene3D" id="3.30.470.20">
    <property type="entry name" value="ATP-grasp fold, B domain"/>
    <property type="match status" value="1"/>
</dbReference>
<dbReference type="GO" id="GO:0004637">
    <property type="term" value="F:phosphoribosylamine-glycine ligase activity"/>
    <property type="evidence" value="ECO:0007669"/>
    <property type="project" value="UniProtKB-UniRule"/>
</dbReference>
<comment type="similarity">
    <text evidence="11 14">Belongs to the GARS family.</text>
</comment>
<name>A0ABD5T926_9EURY</name>
<evidence type="ECO:0000256" key="13">
    <source>
        <dbReference type="ARBA" id="ARBA00042864"/>
    </source>
</evidence>
<dbReference type="NCBIfam" id="TIGR00877">
    <property type="entry name" value="purD"/>
    <property type="match status" value="1"/>
</dbReference>
<keyword evidence="8 15" id="KW-0067">ATP-binding</keyword>
<dbReference type="InterPro" id="IPR011761">
    <property type="entry name" value="ATP-grasp"/>
</dbReference>
<dbReference type="InterPro" id="IPR013815">
    <property type="entry name" value="ATP_grasp_subdomain_1"/>
</dbReference>
<dbReference type="PANTHER" id="PTHR43472">
    <property type="entry name" value="PHOSPHORIBOSYLAMINE--GLYCINE LIGASE"/>
    <property type="match status" value="1"/>
</dbReference>
<evidence type="ECO:0000256" key="9">
    <source>
        <dbReference type="ARBA" id="ARBA00022842"/>
    </source>
</evidence>
<comment type="pathway">
    <text evidence="3 14">Purine metabolism; IMP biosynthesis via de novo pathway; N(1)-(5-phospho-D-ribosyl)glycinamide from 5-phospho-alpha-D-ribose 1-diphosphate: step 2/2.</text>
</comment>
<dbReference type="EMBL" id="JBHSWX010000012">
    <property type="protein sequence ID" value="MFC6785895.1"/>
    <property type="molecule type" value="Genomic_DNA"/>
</dbReference>
<comment type="catalytic activity">
    <reaction evidence="14">
        <text>5-phospho-beta-D-ribosylamine + glycine + ATP = N(1)-(5-phospho-beta-D-ribosyl)glycinamide + ADP + phosphate + H(+)</text>
        <dbReference type="Rhea" id="RHEA:17453"/>
        <dbReference type="ChEBI" id="CHEBI:15378"/>
        <dbReference type="ChEBI" id="CHEBI:30616"/>
        <dbReference type="ChEBI" id="CHEBI:43474"/>
        <dbReference type="ChEBI" id="CHEBI:57305"/>
        <dbReference type="ChEBI" id="CHEBI:58681"/>
        <dbReference type="ChEBI" id="CHEBI:143788"/>
        <dbReference type="ChEBI" id="CHEBI:456216"/>
        <dbReference type="EC" id="6.3.4.13"/>
    </reaction>
</comment>
<evidence type="ECO:0000256" key="3">
    <source>
        <dbReference type="ARBA" id="ARBA00005174"/>
    </source>
</evidence>
<dbReference type="Gene3D" id="3.30.1490.20">
    <property type="entry name" value="ATP-grasp fold, A domain"/>
    <property type="match status" value="1"/>
</dbReference>
<evidence type="ECO:0000256" key="8">
    <source>
        <dbReference type="ARBA" id="ARBA00022840"/>
    </source>
</evidence>
<dbReference type="Gene3D" id="3.40.50.20">
    <property type="match status" value="1"/>
</dbReference>
<evidence type="ECO:0000256" key="4">
    <source>
        <dbReference type="ARBA" id="ARBA00013255"/>
    </source>
</evidence>
<dbReference type="AlphaFoldDB" id="A0ABD5T926"/>
<evidence type="ECO:0000313" key="17">
    <source>
        <dbReference type="EMBL" id="MFC6785895.1"/>
    </source>
</evidence>
<keyword evidence="6 15" id="KW-0547">Nucleotide-binding</keyword>
<dbReference type="PROSITE" id="PS00184">
    <property type="entry name" value="GARS"/>
    <property type="match status" value="1"/>
</dbReference>